<feature type="disulfide bond" evidence="2">
    <location>
        <begin position="125"/>
        <end position="137"/>
    </location>
</feature>
<feature type="active site" description="Nucleophile" evidence="1">
    <location>
        <position position="37"/>
    </location>
</feature>
<dbReference type="PANTHER" id="PTHR37981:SF1">
    <property type="entry name" value="SGNH HYDROLASE-TYPE ESTERASE DOMAIN-CONTAINING PROTEIN"/>
    <property type="match status" value="1"/>
</dbReference>
<feature type="signal peptide" evidence="3">
    <location>
        <begin position="1"/>
        <end position="25"/>
    </location>
</feature>
<sequence length="283" mass="28973">MLVRRLSLALAVTAATLAVGIPAVADDTIDYVALGDSAAAGPLIPNQDLNLACLRSDNNYPAVAAKALGARLTDVSCSGAKITDFTGRQFGFLPPQYDALNAGTDLVTLTIGGNDIGLVQAALGCLNLFPEPFGFSCADRLNAGGKDSLGTAIAAWAPKIGEALDAIRAKAPKAKIVVAGYGTYIQRDGCYPVQPIWARDANYIQASVDKLSAALRDQAASRGATFVDLAAVSAGHDTCAAPSKRYLEGLIPTTAAAPLHPNAQGMAAFGAAIANAVKNPAIH</sequence>
<dbReference type="InterPro" id="IPR013830">
    <property type="entry name" value="SGNH_hydro"/>
</dbReference>
<evidence type="ECO:0000256" key="1">
    <source>
        <dbReference type="PIRSR" id="PIRSR637460-1"/>
    </source>
</evidence>
<dbReference type="STRING" id="504798.SAMN05421871_106150"/>
<dbReference type="AlphaFoldDB" id="A0A1H0PWW9"/>
<keyword evidence="3" id="KW-0732">Signal</keyword>
<dbReference type="InterPro" id="IPR036514">
    <property type="entry name" value="SGNH_hydro_sf"/>
</dbReference>
<evidence type="ECO:0000256" key="2">
    <source>
        <dbReference type="PIRSR" id="PIRSR637460-2"/>
    </source>
</evidence>
<feature type="chain" id="PRO_5011747655" evidence="3">
    <location>
        <begin position="26"/>
        <end position="283"/>
    </location>
</feature>
<proteinExistence type="predicted"/>
<organism evidence="5 6">
    <name type="scientific">Actinokineospora alba</name>
    <dbReference type="NCBI Taxonomy" id="504798"/>
    <lineage>
        <taxon>Bacteria</taxon>
        <taxon>Bacillati</taxon>
        <taxon>Actinomycetota</taxon>
        <taxon>Actinomycetes</taxon>
        <taxon>Pseudonocardiales</taxon>
        <taxon>Pseudonocardiaceae</taxon>
        <taxon>Actinokineospora</taxon>
    </lineage>
</organism>
<dbReference type="Pfam" id="PF13472">
    <property type="entry name" value="Lipase_GDSL_2"/>
    <property type="match status" value="1"/>
</dbReference>
<gene>
    <name evidence="5" type="ORF">SAMN05192558_106302</name>
</gene>
<evidence type="ECO:0000313" key="5">
    <source>
        <dbReference type="EMBL" id="SDP09534.1"/>
    </source>
</evidence>
<dbReference type="PANTHER" id="PTHR37981">
    <property type="entry name" value="LIPASE 2"/>
    <property type="match status" value="1"/>
</dbReference>
<keyword evidence="2" id="KW-1015">Disulfide bond</keyword>
<keyword evidence="6" id="KW-1185">Reference proteome</keyword>
<dbReference type="GO" id="GO:0004806">
    <property type="term" value="F:triacylglycerol lipase activity"/>
    <property type="evidence" value="ECO:0007669"/>
    <property type="project" value="TreeGrafter"/>
</dbReference>
<feature type="disulfide bond" evidence="2">
    <location>
        <begin position="53"/>
        <end position="77"/>
    </location>
</feature>
<evidence type="ECO:0000259" key="4">
    <source>
        <dbReference type="Pfam" id="PF13472"/>
    </source>
</evidence>
<dbReference type="EMBL" id="FNJB01000006">
    <property type="protein sequence ID" value="SDP09534.1"/>
    <property type="molecule type" value="Genomic_DNA"/>
</dbReference>
<dbReference type="GO" id="GO:0019433">
    <property type="term" value="P:triglyceride catabolic process"/>
    <property type="evidence" value="ECO:0007669"/>
    <property type="project" value="TreeGrafter"/>
</dbReference>
<feature type="active site" evidence="1">
    <location>
        <position position="260"/>
    </location>
</feature>
<dbReference type="RefSeq" id="WP_091376521.1">
    <property type="nucleotide sequence ID" value="NZ_FNDV01000006.1"/>
</dbReference>
<accession>A0A1H0PWW9</accession>
<dbReference type="Proteomes" id="UP000199651">
    <property type="component" value="Unassembled WGS sequence"/>
</dbReference>
<dbReference type="InterPro" id="IPR037460">
    <property type="entry name" value="SEST-like"/>
</dbReference>
<evidence type="ECO:0000256" key="3">
    <source>
        <dbReference type="SAM" id="SignalP"/>
    </source>
</evidence>
<dbReference type="CDD" id="cd01823">
    <property type="entry name" value="SEST_like"/>
    <property type="match status" value="1"/>
</dbReference>
<feature type="domain" description="SGNH hydrolase-type esterase" evidence="4">
    <location>
        <begin position="33"/>
        <end position="268"/>
    </location>
</feature>
<feature type="disulfide bond" evidence="2">
    <location>
        <begin position="190"/>
        <end position="239"/>
    </location>
</feature>
<reference evidence="6" key="1">
    <citation type="submission" date="2016-10" db="EMBL/GenBank/DDBJ databases">
        <authorList>
            <person name="Varghese N."/>
            <person name="Submissions S."/>
        </authorList>
    </citation>
    <scope>NUCLEOTIDE SEQUENCE [LARGE SCALE GENOMIC DNA]</scope>
    <source>
        <strain evidence="6">IBRC-M 10655</strain>
    </source>
</reference>
<keyword evidence="5" id="KW-0378">Hydrolase</keyword>
<dbReference type="SUPFAM" id="SSF52266">
    <property type="entry name" value="SGNH hydrolase"/>
    <property type="match status" value="1"/>
</dbReference>
<protein>
    <submittedName>
        <fullName evidence="5">GDSL-like Lipase/Acylhydrolase family protein</fullName>
    </submittedName>
</protein>
<dbReference type="OrthoDB" id="5503950at2"/>
<evidence type="ECO:0000313" key="6">
    <source>
        <dbReference type="Proteomes" id="UP000199651"/>
    </source>
</evidence>
<dbReference type="Gene3D" id="3.40.50.1110">
    <property type="entry name" value="SGNH hydrolase"/>
    <property type="match status" value="1"/>
</dbReference>
<name>A0A1H0PWW9_9PSEU</name>